<dbReference type="PANTHER" id="PTHR38693:SF1">
    <property type="entry name" value="UBIQUINONE BIOSYNTHESIS ACCESSORY FACTOR UBIJ"/>
    <property type="match status" value="1"/>
</dbReference>
<accession>A0A133XG64</accession>
<evidence type="ECO:0000313" key="1">
    <source>
        <dbReference type="EMBL" id="KXB29913.1"/>
    </source>
</evidence>
<organism evidence="1 2">
    <name type="scientific">Dechloromonas denitrificans</name>
    <dbReference type="NCBI Taxonomy" id="281362"/>
    <lineage>
        <taxon>Bacteria</taxon>
        <taxon>Pseudomonadati</taxon>
        <taxon>Pseudomonadota</taxon>
        <taxon>Betaproteobacteria</taxon>
        <taxon>Rhodocyclales</taxon>
        <taxon>Azonexaceae</taxon>
        <taxon>Dechloromonas</taxon>
    </lineage>
</organism>
<evidence type="ECO:0008006" key="3">
    <source>
        <dbReference type="Google" id="ProtNLM"/>
    </source>
</evidence>
<dbReference type="Proteomes" id="UP000070186">
    <property type="component" value="Unassembled WGS sequence"/>
</dbReference>
<comment type="caution">
    <text evidence="1">The sequence shown here is derived from an EMBL/GenBank/DDBJ whole genome shotgun (WGS) entry which is preliminary data.</text>
</comment>
<dbReference type="GO" id="GO:0006744">
    <property type="term" value="P:ubiquinone biosynthetic process"/>
    <property type="evidence" value="ECO:0007669"/>
    <property type="project" value="InterPro"/>
</dbReference>
<proteinExistence type="predicted"/>
<protein>
    <recommendedName>
        <fullName evidence="3">Ubiquinone biosynthesis accessory factor UbiJ</fullName>
    </recommendedName>
</protein>
<evidence type="ECO:0000313" key="2">
    <source>
        <dbReference type="Proteomes" id="UP000070186"/>
    </source>
</evidence>
<gene>
    <name evidence="1" type="ORF">AT959_17285</name>
</gene>
<name>A0A133XG64_9RHOO</name>
<dbReference type="InterPro" id="IPR038989">
    <property type="entry name" value="UbiJ"/>
</dbReference>
<dbReference type="EMBL" id="LODL01000035">
    <property type="protein sequence ID" value="KXB29913.1"/>
    <property type="molecule type" value="Genomic_DNA"/>
</dbReference>
<dbReference type="PANTHER" id="PTHR38693">
    <property type="entry name" value="UBIQUINONE BIOSYNTHESIS PROTEIN UBIJ"/>
    <property type="match status" value="1"/>
</dbReference>
<keyword evidence="2" id="KW-1185">Reference proteome</keyword>
<reference evidence="1 2" key="1">
    <citation type="submission" date="2015-12" db="EMBL/GenBank/DDBJ databases">
        <title>Nitrous oxide reduction kinetics distinguish bacteria harboring typical versus atypical NosZ.</title>
        <authorList>
            <person name="Yoon S."/>
            <person name="Nissen S."/>
            <person name="Park D."/>
            <person name="Sanford R.A."/>
            <person name="Loeffler F.E."/>
        </authorList>
    </citation>
    <scope>NUCLEOTIDE SEQUENCE [LARGE SCALE GENOMIC DNA]</scope>
    <source>
        <strain evidence="1 2">ATCC BAA-841</strain>
    </source>
</reference>
<dbReference type="AlphaFoldDB" id="A0A133XG64"/>
<sequence length="182" mass="20326">MPRILNHLIQNETWASERLRPFDGKQTLIRAGGLDIYLVVDSRGFFAAGSPKEPVAVTVNLPADTPAKLLLDKDAVFQAARLSGSIDFAETLAFVFRNLHWDIEADLAAYVGDIPAYRLERLRQKVFSVTRESASKATQNIVEYLTEDSDSLPPPREVAAFIREVDVLRDAVARFEKRLAAL</sequence>
<dbReference type="STRING" id="281362.AT959_17285"/>